<dbReference type="GO" id="GO:0006508">
    <property type="term" value="P:proteolysis"/>
    <property type="evidence" value="ECO:0007669"/>
    <property type="project" value="UniProtKB-KW"/>
</dbReference>
<protein>
    <submittedName>
        <fullName evidence="5">Retrovirus-related Pol polyprotein from transposon TNT 1-94</fullName>
    </submittedName>
</protein>
<feature type="domain" description="Retrovirus-related Pol polyprotein from transposon TNT 1-94-like beta-barrel" evidence="4">
    <location>
        <begin position="81"/>
        <end position="132"/>
    </location>
</feature>
<dbReference type="SUPFAM" id="SSF53098">
    <property type="entry name" value="Ribonuclease H-like"/>
    <property type="match status" value="1"/>
</dbReference>
<comment type="caution">
    <text evidence="5">The sequence shown here is derived from an EMBL/GenBank/DDBJ whole genome shotgun (WGS) entry which is preliminary data.</text>
</comment>
<dbReference type="Pfam" id="PF13976">
    <property type="entry name" value="gag_pre-integrs"/>
    <property type="match status" value="1"/>
</dbReference>
<evidence type="ECO:0000259" key="4">
    <source>
        <dbReference type="Pfam" id="PF22936"/>
    </source>
</evidence>
<proteinExistence type="predicted"/>
<dbReference type="InterPro" id="IPR036397">
    <property type="entry name" value="RNaseH_sf"/>
</dbReference>
<dbReference type="PANTHER" id="PTHR42648:SF28">
    <property type="entry name" value="TRANSPOSON-ENCODED PROTEIN WITH RIBONUCLEASE H-LIKE AND RETROVIRUS ZINC FINGER-LIKE DOMAINS"/>
    <property type="match status" value="1"/>
</dbReference>
<dbReference type="InterPro" id="IPR054722">
    <property type="entry name" value="PolX-like_BBD"/>
</dbReference>
<dbReference type="Proteomes" id="UP000288805">
    <property type="component" value="Unassembled WGS sequence"/>
</dbReference>
<gene>
    <name evidence="5" type="primary">POLX_4266</name>
    <name evidence="5" type="ORF">CK203_080329</name>
</gene>
<evidence type="ECO:0000259" key="3">
    <source>
        <dbReference type="Pfam" id="PF13976"/>
    </source>
</evidence>
<feature type="domain" description="GAG-pre-integrase" evidence="3">
    <location>
        <begin position="161"/>
        <end position="215"/>
    </location>
</feature>
<name>A0A438CNM8_VITVI</name>
<evidence type="ECO:0000256" key="1">
    <source>
        <dbReference type="ARBA" id="ARBA00022670"/>
    </source>
</evidence>
<dbReference type="InterPro" id="IPR012337">
    <property type="entry name" value="RNaseH-like_sf"/>
</dbReference>
<dbReference type="AlphaFoldDB" id="A0A438CNM8"/>
<dbReference type="InterPro" id="IPR025724">
    <property type="entry name" value="GAG-pre-integrase_dom"/>
</dbReference>
<dbReference type="Pfam" id="PF22936">
    <property type="entry name" value="Pol_BBD"/>
    <property type="match status" value="1"/>
</dbReference>
<dbReference type="GO" id="GO:0003676">
    <property type="term" value="F:nucleic acid binding"/>
    <property type="evidence" value="ECO:0007669"/>
    <property type="project" value="InterPro"/>
</dbReference>
<organism evidence="5 6">
    <name type="scientific">Vitis vinifera</name>
    <name type="common">Grape</name>
    <dbReference type="NCBI Taxonomy" id="29760"/>
    <lineage>
        <taxon>Eukaryota</taxon>
        <taxon>Viridiplantae</taxon>
        <taxon>Streptophyta</taxon>
        <taxon>Embryophyta</taxon>
        <taxon>Tracheophyta</taxon>
        <taxon>Spermatophyta</taxon>
        <taxon>Magnoliopsida</taxon>
        <taxon>eudicotyledons</taxon>
        <taxon>Gunneridae</taxon>
        <taxon>Pentapetalae</taxon>
        <taxon>rosids</taxon>
        <taxon>Vitales</taxon>
        <taxon>Vitaceae</taxon>
        <taxon>Viteae</taxon>
        <taxon>Vitis</taxon>
    </lineage>
</organism>
<accession>A0A438CNM8</accession>
<evidence type="ECO:0000313" key="6">
    <source>
        <dbReference type="Proteomes" id="UP000288805"/>
    </source>
</evidence>
<dbReference type="GO" id="GO:0008233">
    <property type="term" value="F:peptidase activity"/>
    <property type="evidence" value="ECO:0007669"/>
    <property type="project" value="UniProtKB-KW"/>
</dbReference>
<keyword evidence="1" id="KW-0645">Protease</keyword>
<dbReference type="InterPro" id="IPR039537">
    <property type="entry name" value="Retrotran_Ty1/copia-like"/>
</dbReference>
<reference evidence="5 6" key="1">
    <citation type="journal article" date="2018" name="PLoS Genet.">
        <title>Population sequencing reveals clonal diversity and ancestral inbreeding in the grapevine cultivar Chardonnay.</title>
        <authorList>
            <person name="Roach M.J."/>
            <person name="Johnson D.L."/>
            <person name="Bohlmann J."/>
            <person name="van Vuuren H.J."/>
            <person name="Jones S.J."/>
            <person name="Pretorius I.S."/>
            <person name="Schmidt S.A."/>
            <person name="Borneman A.R."/>
        </authorList>
    </citation>
    <scope>NUCLEOTIDE SEQUENCE [LARGE SCALE GENOMIC DNA]</scope>
    <source>
        <strain evidence="6">cv. Chardonnay</strain>
        <tissue evidence="5">Leaf</tissue>
    </source>
</reference>
<evidence type="ECO:0000313" key="5">
    <source>
        <dbReference type="EMBL" id="RVW24749.1"/>
    </source>
</evidence>
<dbReference type="PANTHER" id="PTHR42648">
    <property type="entry name" value="TRANSPOSASE, PUTATIVE-RELATED"/>
    <property type="match status" value="1"/>
</dbReference>
<feature type="region of interest" description="Disordered" evidence="2">
    <location>
        <begin position="1"/>
        <end position="25"/>
    </location>
</feature>
<evidence type="ECO:0000256" key="2">
    <source>
        <dbReference type="SAM" id="MobiDB-lite"/>
    </source>
</evidence>
<keyword evidence="1" id="KW-0378">Hydrolase</keyword>
<dbReference type="Gene3D" id="3.30.420.10">
    <property type="entry name" value="Ribonuclease H-like superfamily/Ribonuclease H"/>
    <property type="match status" value="1"/>
</dbReference>
<dbReference type="EMBL" id="QGNW01002165">
    <property type="protein sequence ID" value="RVW24749.1"/>
    <property type="molecule type" value="Genomic_DNA"/>
</dbReference>
<sequence>MKRQEEGLMRQKMHRPSSQKVEEETGIEDIKVMTSFREGNMIGHNQEKEDDKNVIASISNNNEVLVLSNECLHVDEEGVEWIVDTIASYHATPHLELFFYYRVGGVGIVKMGNSSHSKIVGMGDVCLETNMGCYGNHFGKGKWKLTKGSLVVEKGEACCTLYKTQGKVCNDELHVIEGTSLELWHKRLGHMSKKGLQQSKKKLEKLEFIYFDVCGPMDVETVGGNRMNRTIIEKVRCMLKTTKLPKVFWGEATQTACYLINRSPSGSLNFEVPEKAWT</sequence>